<sequence length="482" mass="55138">MPKYLIFLVQQHFSFRRPELESLCDLFNIKISNLDDIDKNLENPFFIVNDIPNDTVARKLLSRSILCKGIYELYECAEDGSYDTLHKQLSNNKTLHLQIQNNNENKDNSSVNTDFKFDFEFFGGNRKYSAKQKIEIINTFQHLDIKTNINLKTPGTTYTLIEHYLPLTGQTSSPTPHKVYFTRLVSLSRRTGQNVLDKYDLAKRPFRGTTSFEAELSLVTCNIAQINHGKLLYDPFVGTGSFLCAAAEFGALCFGSDIDGRMIRGHTHRTPSNAKPNSSERSLNGKTKKSNDTSKYQTNGIKTNFLYYGYPDQLLDVVTMDFTHNSLRNSLKLDTIICDPPYGIREGIKVLGAKDPAKHERIQTVLRNGQPAYLHRDYIPTKKPYSLDLLLQDILEFASQRLDLGGRLCFWMPVANSNDIETVVPLHSNLELKYSCVQEFNKWSRRLLCYVNRGESYNGPTNDISDGSARNEFRKDYFNGFN</sequence>
<dbReference type="Pfam" id="PF25904">
    <property type="entry name" value="Tmrp11_N"/>
    <property type="match status" value="1"/>
</dbReference>
<feature type="compositionally biased region" description="Polar residues" evidence="11">
    <location>
        <begin position="270"/>
        <end position="285"/>
    </location>
</feature>
<dbReference type="STRING" id="56408.A0A1E5R2E6"/>
<keyword evidence="2" id="KW-0963">Cytoplasm</keyword>
<dbReference type="EC" id="2.1.1.214" evidence="9"/>
<evidence type="ECO:0000256" key="10">
    <source>
        <dbReference type="PROSITE-ProRule" id="PRU00959"/>
    </source>
</evidence>
<dbReference type="InParanoid" id="A0A1E5R2E6"/>
<evidence type="ECO:0000313" key="14">
    <source>
        <dbReference type="EMBL" id="OEJ81071.1"/>
    </source>
</evidence>
<dbReference type="AlphaFoldDB" id="A0A1E5R2E6"/>
<evidence type="ECO:0000256" key="9">
    <source>
        <dbReference type="ARBA" id="ARBA00066937"/>
    </source>
</evidence>
<keyword evidence="15" id="KW-1185">Reference proteome</keyword>
<evidence type="ECO:0000256" key="8">
    <source>
        <dbReference type="ARBA" id="ARBA00022884"/>
    </source>
</evidence>
<dbReference type="PANTHER" id="PTHR13370:SF3">
    <property type="entry name" value="TRNA (GUANINE(10)-N2)-METHYLTRANSFERASE HOMOLOG"/>
    <property type="match status" value="1"/>
</dbReference>
<accession>A0A1E5R2E6</accession>
<evidence type="ECO:0000256" key="4">
    <source>
        <dbReference type="ARBA" id="ARBA00022603"/>
    </source>
</evidence>
<dbReference type="PROSITE" id="PS51627">
    <property type="entry name" value="SAM_MT_TRM11"/>
    <property type="match status" value="1"/>
</dbReference>
<dbReference type="GO" id="GO:0008033">
    <property type="term" value="P:tRNA processing"/>
    <property type="evidence" value="ECO:0007669"/>
    <property type="project" value="UniProtKB-UniRule"/>
</dbReference>
<proteinExistence type="inferred from homology"/>
<dbReference type="GO" id="GO:0005737">
    <property type="term" value="C:cytoplasm"/>
    <property type="evidence" value="ECO:0007669"/>
    <property type="project" value="UniProtKB-SubCell"/>
</dbReference>
<dbReference type="PANTHER" id="PTHR13370">
    <property type="entry name" value="RNA METHYLASE-RELATED"/>
    <property type="match status" value="1"/>
</dbReference>
<evidence type="ECO:0000256" key="1">
    <source>
        <dbReference type="ARBA" id="ARBA00004496"/>
    </source>
</evidence>
<dbReference type="PROSITE" id="PS00092">
    <property type="entry name" value="N6_MTASE"/>
    <property type="match status" value="1"/>
</dbReference>
<dbReference type="EMBL" id="LPNM01000011">
    <property type="protein sequence ID" value="OEJ81071.1"/>
    <property type="molecule type" value="Genomic_DNA"/>
</dbReference>
<comment type="similarity">
    <text evidence="10">Belongs to the class I-like SAM-binding methyltransferase superfamily. TRM11 methyltransferase family.</text>
</comment>
<dbReference type="GO" id="GO:0043527">
    <property type="term" value="C:tRNA methyltransferase complex"/>
    <property type="evidence" value="ECO:0007669"/>
    <property type="project" value="UniProtKB-ARBA"/>
</dbReference>
<dbReference type="GO" id="GO:0032259">
    <property type="term" value="P:methylation"/>
    <property type="evidence" value="ECO:0007669"/>
    <property type="project" value="UniProtKB-UniRule"/>
</dbReference>
<feature type="region of interest" description="Disordered" evidence="11">
    <location>
        <begin position="264"/>
        <end position="296"/>
    </location>
</feature>
<dbReference type="GO" id="GO:0160102">
    <property type="term" value="F:tRNA (guanine(10)-N2)-methyltransferase activity"/>
    <property type="evidence" value="ECO:0007669"/>
    <property type="project" value="UniProtKB-EC"/>
</dbReference>
<dbReference type="InterPro" id="IPR029063">
    <property type="entry name" value="SAM-dependent_MTases_sf"/>
</dbReference>
<keyword evidence="7 10" id="KW-0819">tRNA processing</keyword>
<keyword evidence="6 10" id="KW-0949">S-adenosyl-L-methionine</keyword>
<dbReference type="InterPro" id="IPR002052">
    <property type="entry name" value="DNA_methylase_N6_adenine_CS"/>
</dbReference>
<evidence type="ECO:0000259" key="13">
    <source>
        <dbReference type="Pfam" id="PF25904"/>
    </source>
</evidence>
<feature type="domain" description="tRNA (guanine(10)-N(2))-methyltransferase TRMT11 N-terminal" evidence="13">
    <location>
        <begin position="3"/>
        <end position="190"/>
    </location>
</feature>
<evidence type="ECO:0000259" key="12">
    <source>
        <dbReference type="Pfam" id="PF01170"/>
    </source>
</evidence>
<evidence type="ECO:0000256" key="6">
    <source>
        <dbReference type="ARBA" id="ARBA00022691"/>
    </source>
</evidence>
<keyword evidence="8 10" id="KW-0694">RNA-binding</keyword>
<feature type="domain" description="Ribosomal RNA large subunit methyltransferase K/L-like methyltransferase" evidence="12">
    <location>
        <begin position="203"/>
        <end position="347"/>
    </location>
</feature>
<evidence type="ECO:0000256" key="11">
    <source>
        <dbReference type="SAM" id="MobiDB-lite"/>
    </source>
</evidence>
<evidence type="ECO:0000313" key="15">
    <source>
        <dbReference type="Proteomes" id="UP000095728"/>
    </source>
</evidence>
<dbReference type="InterPro" id="IPR059073">
    <property type="entry name" value="TRMT11_N"/>
</dbReference>
<keyword evidence="4 10" id="KW-0489">Methyltransferase</keyword>
<keyword evidence="3 10" id="KW-0820">tRNA-binding</keyword>
<evidence type="ECO:0000256" key="2">
    <source>
        <dbReference type="ARBA" id="ARBA00022490"/>
    </source>
</evidence>
<name>A0A1E5R2E6_9ASCO</name>
<comment type="subcellular location">
    <subcellularLocation>
        <location evidence="1">Cytoplasm</location>
    </subcellularLocation>
</comment>
<keyword evidence="5 10" id="KW-0808">Transferase</keyword>
<protein>
    <recommendedName>
        <fullName evidence="9">tRNA (guanine(10)-N(2))-methyltransferase</fullName>
        <ecNumber evidence="9">2.1.1.214</ecNumber>
    </recommendedName>
</protein>
<dbReference type="GO" id="GO:0000049">
    <property type="term" value="F:tRNA binding"/>
    <property type="evidence" value="ECO:0007669"/>
    <property type="project" value="UniProtKB-UniRule"/>
</dbReference>
<dbReference type="PIRSF" id="PIRSF017259">
    <property type="entry name" value="tRNA_mtfrase_TRM11"/>
    <property type="match status" value="1"/>
</dbReference>
<gene>
    <name evidence="14" type="ORF">AWRI3579_g4134</name>
</gene>
<dbReference type="InterPro" id="IPR016691">
    <property type="entry name" value="TRMT11"/>
</dbReference>
<organism evidence="14 15">
    <name type="scientific">Hanseniaspora osmophila</name>
    <dbReference type="NCBI Taxonomy" id="56408"/>
    <lineage>
        <taxon>Eukaryota</taxon>
        <taxon>Fungi</taxon>
        <taxon>Dikarya</taxon>
        <taxon>Ascomycota</taxon>
        <taxon>Saccharomycotina</taxon>
        <taxon>Saccharomycetes</taxon>
        <taxon>Saccharomycodales</taxon>
        <taxon>Saccharomycodaceae</taxon>
        <taxon>Hanseniaspora</taxon>
    </lineage>
</organism>
<dbReference type="Gene3D" id="3.40.50.150">
    <property type="entry name" value="Vaccinia Virus protein VP39"/>
    <property type="match status" value="1"/>
</dbReference>
<evidence type="ECO:0000256" key="3">
    <source>
        <dbReference type="ARBA" id="ARBA00022555"/>
    </source>
</evidence>
<dbReference type="SUPFAM" id="SSF53335">
    <property type="entry name" value="S-adenosyl-L-methionine-dependent methyltransferases"/>
    <property type="match status" value="1"/>
</dbReference>
<dbReference type="FunCoup" id="A0A1E5R2E6">
    <property type="interactions" value="832"/>
</dbReference>
<dbReference type="InterPro" id="IPR000241">
    <property type="entry name" value="RlmKL-like_Mtase"/>
</dbReference>
<comment type="caution">
    <text evidence="14">The sequence shown here is derived from an EMBL/GenBank/DDBJ whole genome shotgun (WGS) entry which is preliminary data.</text>
</comment>
<dbReference type="Proteomes" id="UP000095728">
    <property type="component" value="Unassembled WGS sequence"/>
</dbReference>
<evidence type="ECO:0000256" key="7">
    <source>
        <dbReference type="ARBA" id="ARBA00022694"/>
    </source>
</evidence>
<evidence type="ECO:0000256" key="5">
    <source>
        <dbReference type="ARBA" id="ARBA00022679"/>
    </source>
</evidence>
<dbReference type="OrthoDB" id="296065at2759"/>
<reference evidence="15" key="1">
    <citation type="journal article" date="2016" name="Genome Announc.">
        <title>Genome sequences of three species of Hanseniaspora isolated from spontaneous wine fermentations.</title>
        <authorList>
            <person name="Sternes P.R."/>
            <person name="Lee D."/>
            <person name="Kutyna D.R."/>
            <person name="Borneman A.R."/>
        </authorList>
    </citation>
    <scope>NUCLEOTIDE SEQUENCE [LARGE SCALE GENOMIC DNA]</scope>
    <source>
        <strain evidence="15">AWRI3579</strain>
    </source>
</reference>
<dbReference type="Pfam" id="PF01170">
    <property type="entry name" value="UPF0020"/>
    <property type="match status" value="1"/>
</dbReference>